<accession>A0A2Y9JCJ8</accession>
<feature type="domain" description="EXPERA" evidence="8">
    <location>
        <begin position="39"/>
        <end position="184"/>
    </location>
</feature>
<dbReference type="AlphaFoldDB" id="A0A2Y9JCJ8"/>
<dbReference type="GeneID" id="111147154"/>
<evidence type="ECO:0000256" key="2">
    <source>
        <dbReference type="ARBA" id="ARBA00008337"/>
    </source>
</evidence>
<dbReference type="PANTHER" id="PTHR14207:SF1">
    <property type="entry name" value="EMOPAMIL-BINDING PROTEIN-LIKE"/>
    <property type="match status" value="1"/>
</dbReference>
<keyword evidence="9" id="KW-1185">Reference proteome</keyword>
<gene>
    <name evidence="10" type="primary">LOC111147154</name>
</gene>
<keyword evidence="3 6" id="KW-0812">Transmembrane</keyword>
<evidence type="ECO:0000256" key="3">
    <source>
        <dbReference type="ARBA" id="ARBA00022692"/>
    </source>
</evidence>
<keyword evidence="4 6" id="KW-1133">Transmembrane helix</keyword>
<evidence type="ECO:0000256" key="6">
    <source>
        <dbReference type="PROSITE-ProRule" id="PRU01087"/>
    </source>
</evidence>
<dbReference type="RefSeq" id="XP_022358763.1">
    <property type="nucleotide sequence ID" value="XM_022503055.1"/>
</dbReference>
<feature type="transmembrane region" description="Helical" evidence="7">
    <location>
        <begin position="98"/>
        <end position="121"/>
    </location>
</feature>
<dbReference type="GO" id="GO:0016020">
    <property type="term" value="C:membrane"/>
    <property type="evidence" value="ECO:0007669"/>
    <property type="project" value="UniProtKB-SubCell"/>
</dbReference>
<dbReference type="CTD" id="84650"/>
<reference evidence="10" key="1">
    <citation type="submission" date="2025-08" db="UniProtKB">
        <authorList>
            <consortium name="RefSeq"/>
        </authorList>
    </citation>
    <scope>IDENTIFICATION</scope>
    <source>
        <tissue evidence="10">Blood</tissue>
    </source>
</reference>
<dbReference type="STRING" id="391180.A0A2Y9JCJ8"/>
<dbReference type="KEGG" id="elk:111147154"/>
<evidence type="ECO:0000256" key="4">
    <source>
        <dbReference type="ARBA" id="ARBA00022989"/>
    </source>
</evidence>
<dbReference type="PANTHER" id="PTHR14207">
    <property type="entry name" value="STEROL ISOMERASE"/>
    <property type="match status" value="1"/>
</dbReference>
<evidence type="ECO:0000259" key="8">
    <source>
        <dbReference type="PROSITE" id="PS51751"/>
    </source>
</evidence>
<feature type="transmembrane region" description="Helical" evidence="7">
    <location>
        <begin position="12"/>
        <end position="32"/>
    </location>
</feature>
<dbReference type="GO" id="GO:0005783">
    <property type="term" value="C:endoplasmic reticulum"/>
    <property type="evidence" value="ECO:0007669"/>
    <property type="project" value="TreeGrafter"/>
</dbReference>
<dbReference type="PROSITE" id="PS51751">
    <property type="entry name" value="EXPERA"/>
    <property type="match status" value="1"/>
</dbReference>
<name>A0A2Y9JCJ8_ENHLU</name>
<evidence type="ECO:0000256" key="1">
    <source>
        <dbReference type="ARBA" id="ARBA00004141"/>
    </source>
</evidence>
<feature type="transmembrane region" description="Helical" evidence="7">
    <location>
        <begin position="162"/>
        <end position="185"/>
    </location>
</feature>
<comment type="subcellular location">
    <subcellularLocation>
        <location evidence="1">Membrane</location>
        <topology evidence="1">Multi-pass membrane protein</topology>
    </subcellularLocation>
</comment>
<dbReference type="Proteomes" id="UP000248482">
    <property type="component" value="Unplaced"/>
</dbReference>
<feature type="transmembrane region" description="Helical" evidence="7">
    <location>
        <begin position="44"/>
        <end position="66"/>
    </location>
</feature>
<dbReference type="OrthoDB" id="58557at2759"/>
<dbReference type="InterPro" id="IPR007905">
    <property type="entry name" value="EBP"/>
</dbReference>
<proteinExistence type="inferred from homology"/>
<evidence type="ECO:0000313" key="10">
    <source>
        <dbReference type="RefSeq" id="XP_022358763.1"/>
    </source>
</evidence>
<sequence length="206" mass="23339">MGAGWELGTEAGRSLLMCAALLLAGCALGLRLGRGRGPADRRVLAWLCYDALVHFALEGPFVYLSFVGNIADSEGLIASLWKEYGKADARWLYFDPTIVSLEILTVVLDGSLALVLIYAIVKEKYYRHFLQITLCVCELYGGWMTFFPDWLMGSPNLNTNNWLYFGVYLVFFNSVWILMPGLLLWQSWVELKKMYYRGTSSGKKFQ</sequence>
<organism evidence="9 10">
    <name type="scientific">Enhydra lutris kenyoni</name>
    <name type="common">northern sea otter</name>
    <dbReference type="NCBI Taxonomy" id="391180"/>
    <lineage>
        <taxon>Eukaryota</taxon>
        <taxon>Metazoa</taxon>
        <taxon>Chordata</taxon>
        <taxon>Craniata</taxon>
        <taxon>Vertebrata</taxon>
        <taxon>Euteleostomi</taxon>
        <taxon>Mammalia</taxon>
        <taxon>Eutheria</taxon>
        <taxon>Laurasiatheria</taxon>
        <taxon>Carnivora</taxon>
        <taxon>Caniformia</taxon>
        <taxon>Musteloidea</taxon>
        <taxon>Mustelidae</taxon>
        <taxon>Lutrinae</taxon>
        <taxon>Enhydra</taxon>
    </lineage>
</organism>
<keyword evidence="5 6" id="KW-0472">Membrane</keyword>
<comment type="similarity">
    <text evidence="2">Belongs to the EBP family.</text>
</comment>
<dbReference type="GO" id="GO:0047750">
    <property type="term" value="F:cholestenol delta-isomerase activity"/>
    <property type="evidence" value="ECO:0007669"/>
    <property type="project" value="InterPro"/>
</dbReference>
<evidence type="ECO:0000313" key="9">
    <source>
        <dbReference type="Proteomes" id="UP000248482"/>
    </source>
</evidence>
<feature type="transmembrane region" description="Helical" evidence="7">
    <location>
        <begin position="128"/>
        <end position="147"/>
    </location>
</feature>
<evidence type="ECO:0000256" key="7">
    <source>
        <dbReference type="SAM" id="Phobius"/>
    </source>
</evidence>
<dbReference type="Pfam" id="PF05241">
    <property type="entry name" value="EBP"/>
    <property type="match status" value="1"/>
</dbReference>
<protein>
    <submittedName>
        <fullName evidence="10">Emopamil-binding protein-like</fullName>
    </submittedName>
</protein>
<dbReference type="GO" id="GO:0016125">
    <property type="term" value="P:sterol metabolic process"/>
    <property type="evidence" value="ECO:0007669"/>
    <property type="project" value="InterPro"/>
</dbReference>
<evidence type="ECO:0000256" key="5">
    <source>
        <dbReference type="ARBA" id="ARBA00023136"/>
    </source>
</evidence>
<dbReference type="InterPro" id="IPR033118">
    <property type="entry name" value="EXPERA"/>
</dbReference>